<comment type="caution">
    <text evidence="2">The sequence shown here is derived from an EMBL/GenBank/DDBJ whole genome shotgun (WGS) entry which is preliminary data.</text>
</comment>
<dbReference type="Proteomes" id="UP001461498">
    <property type="component" value="Unassembled WGS sequence"/>
</dbReference>
<evidence type="ECO:0000313" key="2">
    <source>
        <dbReference type="EMBL" id="KAK9509050.1"/>
    </source>
</evidence>
<evidence type="ECO:0000256" key="1">
    <source>
        <dbReference type="SAM" id="MobiDB-lite"/>
    </source>
</evidence>
<accession>A0AAW1DH83</accession>
<keyword evidence="3" id="KW-1185">Reference proteome</keyword>
<gene>
    <name evidence="2" type="ORF">O3M35_006457</name>
</gene>
<dbReference type="EMBL" id="JAPXFL010000003">
    <property type="protein sequence ID" value="KAK9509050.1"/>
    <property type="molecule type" value="Genomic_DNA"/>
</dbReference>
<proteinExistence type="predicted"/>
<protein>
    <submittedName>
        <fullName evidence="2">Uncharacterized protein</fullName>
    </submittedName>
</protein>
<organism evidence="2 3">
    <name type="scientific">Rhynocoris fuscipes</name>
    <dbReference type="NCBI Taxonomy" id="488301"/>
    <lineage>
        <taxon>Eukaryota</taxon>
        <taxon>Metazoa</taxon>
        <taxon>Ecdysozoa</taxon>
        <taxon>Arthropoda</taxon>
        <taxon>Hexapoda</taxon>
        <taxon>Insecta</taxon>
        <taxon>Pterygota</taxon>
        <taxon>Neoptera</taxon>
        <taxon>Paraneoptera</taxon>
        <taxon>Hemiptera</taxon>
        <taxon>Heteroptera</taxon>
        <taxon>Panheteroptera</taxon>
        <taxon>Cimicomorpha</taxon>
        <taxon>Reduviidae</taxon>
        <taxon>Harpactorinae</taxon>
        <taxon>Harpactorini</taxon>
        <taxon>Rhynocoris</taxon>
    </lineage>
</organism>
<name>A0AAW1DH83_9HEMI</name>
<sequence>MNITLDQLSYAQFLQGHPNHHTCQSLDTRDPQKLENSTVQSSASVLTIITLNTTSHA</sequence>
<feature type="region of interest" description="Disordered" evidence="1">
    <location>
        <begin position="19"/>
        <end position="38"/>
    </location>
</feature>
<dbReference type="AlphaFoldDB" id="A0AAW1DH83"/>
<evidence type="ECO:0000313" key="3">
    <source>
        <dbReference type="Proteomes" id="UP001461498"/>
    </source>
</evidence>
<reference evidence="2 3" key="1">
    <citation type="submission" date="2022-12" db="EMBL/GenBank/DDBJ databases">
        <title>Chromosome-level genome assembly of true bugs.</title>
        <authorList>
            <person name="Ma L."/>
            <person name="Li H."/>
        </authorList>
    </citation>
    <scope>NUCLEOTIDE SEQUENCE [LARGE SCALE GENOMIC DNA]</scope>
    <source>
        <strain evidence="2">Lab_2022b</strain>
    </source>
</reference>